<sequence length="264" mass="27665">MSFHDHSATRTPATYRTTRPATYRTTSPTTEASGPSVDSTAGPYGALPRVVAPRPATPGQAPRHAHPAPQDTVGSAAALAGDLRSDRCSAGARRTVRVHYVDSDCLIGVRDPYRPDLLRARGVDAGGHPRVMLPVLRRLFTAAGRDSTRLATRLLAYDWLYLDPAVPTAATTSRTAADASTRGRHDTGGPLQRGTGRRVIAGVGITHAATGPDGVADGDPVTVVPLAHLGLLDTAWLYLLDPAGDSVTVHTGDGGLLSRHLLDA</sequence>
<feature type="region of interest" description="Disordered" evidence="1">
    <location>
        <begin position="1"/>
        <end position="72"/>
    </location>
</feature>
<comment type="caution">
    <text evidence="2">The sequence shown here is derived from an EMBL/GenBank/DDBJ whole genome shotgun (WGS) entry which is preliminary data.</text>
</comment>
<feature type="compositionally biased region" description="Low complexity" evidence="1">
    <location>
        <begin position="9"/>
        <end position="30"/>
    </location>
</feature>
<proteinExistence type="predicted"/>
<organism evidence="2 3">
    <name type="scientific">Dactylosporangium cerinum</name>
    <dbReference type="NCBI Taxonomy" id="1434730"/>
    <lineage>
        <taxon>Bacteria</taxon>
        <taxon>Bacillati</taxon>
        <taxon>Actinomycetota</taxon>
        <taxon>Actinomycetes</taxon>
        <taxon>Micromonosporales</taxon>
        <taxon>Micromonosporaceae</taxon>
        <taxon>Dactylosporangium</taxon>
    </lineage>
</organism>
<keyword evidence="3" id="KW-1185">Reference proteome</keyword>
<dbReference type="Proteomes" id="UP001595912">
    <property type="component" value="Unassembled WGS sequence"/>
</dbReference>
<gene>
    <name evidence="2" type="ORF">ACFPIJ_42160</name>
</gene>
<evidence type="ECO:0000313" key="3">
    <source>
        <dbReference type="Proteomes" id="UP001595912"/>
    </source>
</evidence>
<reference evidence="3" key="1">
    <citation type="journal article" date="2019" name="Int. J. Syst. Evol. Microbiol.">
        <title>The Global Catalogue of Microorganisms (GCM) 10K type strain sequencing project: providing services to taxonomists for standard genome sequencing and annotation.</title>
        <authorList>
            <consortium name="The Broad Institute Genomics Platform"/>
            <consortium name="The Broad Institute Genome Sequencing Center for Infectious Disease"/>
            <person name="Wu L."/>
            <person name="Ma J."/>
        </authorList>
    </citation>
    <scope>NUCLEOTIDE SEQUENCE [LARGE SCALE GENOMIC DNA]</scope>
    <source>
        <strain evidence="3">CGMCC 4.7152</strain>
    </source>
</reference>
<feature type="region of interest" description="Disordered" evidence="1">
    <location>
        <begin position="172"/>
        <end position="193"/>
    </location>
</feature>
<protein>
    <submittedName>
        <fullName evidence="2">Uncharacterized protein</fullName>
    </submittedName>
</protein>
<evidence type="ECO:0000256" key="1">
    <source>
        <dbReference type="SAM" id="MobiDB-lite"/>
    </source>
</evidence>
<name>A0ABV9W9R2_9ACTN</name>
<dbReference type="RefSeq" id="WP_380124298.1">
    <property type="nucleotide sequence ID" value="NZ_JBHSIU010000065.1"/>
</dbReference>
<accession>A0ABV9W9R2</accession>
<dbReference type="EMBL" id="JBHSIU010000065">
    <property type="protein sequence ID" value="MFC5004419.1"/>
    <property type="molecule type" value="Genomic_DNA"/>
</dbReference>
<evidence type="ECO:0000313" key="2">
    <source>
        <dbReference type="EMBL" id="MFC5004419.1"/>
    </source>
</evidence>